<organism evidence="2 3">
    <name type="scientific">Flavobacterium xueshanense</name>
    <dbReference type="NCBI Taxonomy" id="935223"/>
    <lineage>
        <taxon>Bacteria</taxon>
        <taxon>Pseudomonadati</taxon>
        <taxon>Bacteroidota</taxon>
        <taxon>Flavobacteriia</taxon>
        <taxon>Flavobacteriales</taxon>
        <taxon>Flavobacteriaceae</taxon>
        <taxon>Flavobacterium</taxon>
    </lineage>
</organism>
<reference evidence="3" key="1">
    <citation type="submission" date="2016-10" db="EMBL/GenBank/DDBJ databases">
        <authorList>
            <person name="Varghese N."/>
            <person name="Submissions S."/>
        </authorList>
    </citation>
    <scope>NUCLEOTIDE SEQUENCE [LARGE SCALE GENOMIC DNA]</scope>
    <source>
        <strain evidence="3">CGMCC 1.9227</strain>
    </source>
</reference>
<dbReference type="SUPFAM" id="SSF49464">
    <property type="entry name" value="Carboxypeptidase regulatory domain-like"/>
    <property type="match status" value="1"/>
</dbReference>
<gene>
    <name evidence="2" type="ORF">SAMN04488131_102286</name>
</gene>
<name>A0A1I2BB14_9FLAO</name>
<dbReference type="InterPro" id="IPR008969">
    <property type="entry name" value="CarboxyPept-like_regulatory"/>
</dbReference>
<evidence type="ECO:0000313" key="2">
    <source>
        <dbReference type="EMBL" id="SFE53286.1"/>
    </source>
</evidence>
<dbReference type="AlphaFoldDB" id="A0A1I2BB14"/>
<dbReference type="RefSeq" id="WP_091203333.1">
    <property type="nucleotide sequence ID" value="NZ_FONQ01000002.1"/>
</dbReference>
<dbReference type="EMBL" id="FONQ01000002">
    <property type="protein sequence ID" value="SFE53286.1"/>
    <property type="molecule type" value="Genomic_DNA"/>
</dbReference>
<dbReference type="STRING" id="935223.SAMN04488131_102286"/>
<dbReference type="OrthoDB" id="914976at2"/>
<accession>A0A1I2BB14</accession>
<keyword evidence="3" id="KW-1185">Reference proteome</keyword>
<feature type="signal peptide" evidence="1">
    <location>
        <begin position="1"/>
        <end position="17"/>
    </location>
</feature>
<keyword evidence="1" id="KW-0732">Signal</keyword>
<proteinExistence type="predicted"/>
<feature type="chain" id="PRO_5011618065" evidence="1">
    <location>
        <begin position="18"/>
        <end position="292"/>
    </location>
</feature>
<evidence type="ECO:0000313" key="3">
    <source>
        <dbReference type="Proteomes" id="UP000198596"/>
    </source>
</evidence>
<dbReference type="Pfam" id="PF13715">
    <property type="entry name" value="CarbopepD_reg_2"/>
    <property type="match status" value="1"/>
</dbReference>
<dbReference type="Gene3D" id="2.60.40.1120">
    <property type="entry name" value="Carboxypeptidase-like, regulatory domain"/>
    <property type="match status" value="1"/>
</dbReference>
<evidence type="ECO:0000256" key="1">
    <source>
        <dbReference type="SAM" id="SignalP"/>
    </source>
</evidence>
<sequence length="292" mass="33909">MKKFALLLLLLSTCIYSQIKGIVLNESNKPIPYVNIWVENENSGTTSEENGSFSINVVDQNKVLIFSALGFETKKVKVAGAEKVVLKEITFELNEVVINKNKKELTRLIGDSKSTSAIHISRRAPWIYAKLFKYEIDYIKTPFIKEVIIYTYSKIKKASFKLRIYKVKEDGFPGEDFIREDIVVFVKKGTIKNTVELSKYNLNIPKEGIFVAFEWMLIENNKIEFIYKNRELKKTYKDFDYAPSLVFNYKDRDLTFTYSNGRWNKRPKIDFELNKSVRGAVIEPAINMTLIN</sequence>
<dbReference type="Proteomes" id="UP000198596">
    <property type="component" value="Unassembled WGS sequence"/>
</dbReference>
<protein>
    <submittedName>
        <fullName evidence="2">CarboxypepD_reg-like domain-containing protein</fullName>
    </submittedName>
</protein>